<dbReference type="GO" id="GO:1905786">
    <property type="term" value="P:positive regulation of anaphase-promoting complex-dependent catabolic process"/>
    <property type="evidence" value="ECO:0007669"/>
    <property type="project" value="TreeGrafter"/>
</dbReference>
<dbReference type="GO" id="GO:1990757">
    <property type="term" value="F:ubiquitin ligase activator activity"/>
    <property type="evidence" value="ECO:0007669"/>
    <property type="project" value="TreeGrafter"/>
</dbReference>
<dbReference type="Proteomes" id="UP000467840">
    <property type="component" value="Chromosome 15"/>
</dbReference>
<dbReference type="InterPro" id="IPR036322">
    <property type="entry name" value="WD40_repeat_dom_sf"/>
</dbReference>
<feature type="region of interest" description="Disordered" evidence="8">
    <location>
        <begin position="137"/>
        <end position="164"/>
    </location>
</feature>
<keyword evidence="2 7" id="KW-0853">WD repeat</keyword>
<dbReference type="Pfam" id="PF00400">
    <property type="entry name" value="WD40"/>
    <property type="match status" value="1"/>
</dbReference>
<keyword evidence="3" id="KW-0132">Cell division</keyword>
<keyword evidence="4" id="KW-0677">Repeat</keyword>
<evidence type="ECO:0000256" key="5">
    <source>
        <dbReference type="ARBA" id="ARBA00022776"/>
    </source>
</evidence>
<evidence type="ECO:0000256" key="6">
    <source>
        <dbReference type="ARBA" id="ARBA00023306"/>
    </source>
</evidence>
<protein>
    <recommendedName>
        <fullName evidence="9">CDC20/Fizzy WD40 domain-containing protein</fullName>
    </recommendedName>
</protein>
<dbReference type="Gene3D" id="2.130.10.10">
    <property type="entry name" value="YVTN repeat-like/Quinoprotein amine dehydrogenase"/>
    <property type="match status" value="1"/>
</dbReference>
<dbReference type="PROSITE" id="PS50082">
    <property type="entry name" value="WD_REPEATS_2"/>
    <property type="match status" value="3"/>
</dbReference>
<dbReference type="InterPro" id="IPR056150">
    <property type="entry name" value="WD40_CDC20-Fz"/>
</dbReference>
<evidence type="ECO:0000256" key="7">
    <source>
        <dbReference type="PROSITE-ProRule" id="PRU00221"/>
    </source>
</evidence>
<dbReference type="InterPro" id="IPR019775">
    <property type="entry name" value="WD40_repeat_CS"/>
</dbReference>
<dbReference type="GO" id="GO:0031145">
    <property type="term" value="P:anaphase-promoting complex-dependent catabolic process"/>
    <property type="evidence" value="ECO:0007669"/>
    <property type="project" value="TreeGrafter"/>
</dbReference>
<proteinExistence type="inferred from homology"/>
<sequence>MDDPTISPLTVQSVPSSQLNVPAIMPRPSLNLETLTPSDHVSRLINSNHYISPSRTIYSDRFIPSRSNSNFALFNISSSSPPLSTNPPASDGGKEDSSSAYAALLRSALFGSNTPDKRDSPGRNIFRFKTETRQSMHSLSPFGYDDERPGVSHSPVKTPRKVPRSPYKVLDAPALQDDFYLNLVDWSSHNVLAVGLGNCVYLWNACSSKVTKLCDLGIDDSVCSVGWAQRGTHLAVGTSNGKVQIWDASRCKRVRTMEGHRLRVGALAWSSSVLSSGSRDKSILQRDIRAQEDFVSKLSGHKSEVCGLKWSYDNRELASGGNDNRLFVWNQHSTQPVLKYCEHTAAVKAIAWSPHLHGLLASGGGTADRCAILCGLRMSMNLSALMLATLTGHTYRVLYLAISPDGQTIVTGAGDETLRFWNVFPSPKSQNTDSEIGASSLGRTTIR</sequence>
<dbReference type="PROSITE" id="PS50294">
    <property type="entry name" value="WD_REPEATS_REGION"/>
    <property type="match status" value="2"/>
</dbReference>
<reference evidence="10 11" key="1">
    <citation type="journal article" date="2020" name="Mol. Plant">
        <title>The Chromosome-Based Rubber Tree Genome Provides New Insights into Spurge Genome Evolution and Rubber Biosynthesis.</title>
        <authorList>
            <person name="Liu J."/>
            <person name="Shi C."/>
            <person name="Shi C.C."/>
            <person name="Li W."/>
            <person name="Zhang Q.J."/>
            <person name="Zhang Y."/>
            <person name="Li K."/>
            <person name="Lu H.F."/>
            <person name="Shi C."/>
            <person name="Zhu S.T."/>
            <person name="Xiao Z.Y."/>
            <person name="Nan H."/>
            <person name="Yue Y."/>
            <person name="Zhu X.G."/>
            <person name="Wu Y."/>
            <person name="Hong X.N."/>
            <person name="Fan G.Y."/>
            <person name="Tong Y."/>
            <person name="Zhang D."/>
            <person name="Mao C.L."/>
            <person name="Liu Y.L."/>
            <person name="Hao S.J."/>
            <person name="Liu W.Q."/>
            <person name="Lv M.Q."/>
            <person name="Zhang H.B."/>
            <person name="Liu Y."/>
            <person name="Hu-Tang G.R."/>
            <person name="Wang J.P."/>
            <person name="Wang J.H."/>
            <person name="Sun Y.H."/>
            <person name="Ni S.B."/>
            <person name="Chen W.B."/>
            <person name="Zhang X.C."/>
            <person name="Jiao Y.N."/>
            <person name="Eichler E.E."/>
            <person name="Li G.H."/>
            <person name="Liu X."/>
            <person name="Gao L.Z."/>
        </authorList>
    </citation>
    <scope>NUCLEOTIDE SEQUENCE [LARGE SCALE GENOMIC DNA]</scope>
    <source>
        <strain evidence="11">cv. GT1</strain>
        <tissue evidence="10">Leaf</tissue>
    </source>
</reference>
<dbReference type="GO" id="GO:0005680">
    <property type="term" value="C:anaphase-promoting complex"/>
    <property type="evidence" value="ECO:0007669"/>
    <property type="project" value="TreeGrafter"/>
</dbReference>
<feature type="domain" description="CDC20/Fizzy WD40" evidence="9">
    <location>
        <begin position="170"/>
        <end position="372"/>
    </location>
</feature>
<feature type="repeat" description="WD" evidence="7">
    <location>
        <begin position="298"/>
        <end position="339"/>
    </location>
</feature>
<feature type="region of interest" description="Disordered" evidence="8">
    <location>
        <begin position="78"/>
        <end position="97"/>
    </location>
</feature>
<evidence type="ECO:0000313" key="11">
    <source>
        <dbReference type="Proteomes" id="UP000467840"/>
    </source>
</evidence>
<dbReference type="PANTHER" id="PTHR19918">
    <property type="entry name" value="CELL DIVISION CYCLE 20 CDC20 FIZZY -RELATED"/>
    <property type="match status" value="1"/>
</dbReference>
<dbReference type="PROSITE" id="PS00678">
    <property type="entry name" value="WD_REPEATS_1"/>
    <property type="match status" value="1"/>
</dbReference>
<dbReference type="GO" id="GO:0016567">
    <property type="term" value="P:protein ubiquitination"/>
    <property type="evidence" value="ECO:0007669"/>
    <property type="project" value="UniProtKB-UniPathway"/>
</dbReference>
<dbReference type="SUPFAM" id="SSF50978">
    <property type="entry name" value="WD40 repeat-like"/>
    <property type="match status" value="1"/>
</dbReference>
<accession>A0A6A6MHD7</accession>
<dbReference type="PANTHER" id="PTHR19918:SF1">
    <property type="entry name" value="FIZZY-RELATED PROTEIN HOMOLOG"/>
    <property type="match status" value="1"/>
</dbReference>
<feature type="repeat" description="WD" evidence="7">
    <location>
        <begin position="390"/>
        <end position="423"/>
    </location>
</feature>
<gene>
    <name evidence="10" type="ORF">GH714_009733</name>
</gene>
<feature type="compositionally biased region" description="Low complexity" evidence="8">
    <location>
        <begin position="78"/>
        <end position="90"/>
    </location>
</feature>
<dbReference type="GO" id="GO:0010997">
    <property type="term" value="F:anaphase-promoting complex binding"/>
    <property type="evidence" value="ECO:0007669"/>
    <property type="project" value="InterPro"/>
</dbReference>
<dbReference type="EMBL" id="JAAGAX010000005">
    <property type="protein sequence ID" value="KAF2313201.1"/>
    <property type="molecule type" value="Genomic_DNA"/>
</dbReference>
<dbReference type="UniPathway" id="UPA00143"/>
<dbReference type="InterPro" id="IPR015943">
    <property type="entry name" value="WD40/YVTN_repeat-like_dom_sf"/>
</dbReference>
<keyword evidence="6" id="KW-0131">Cell cycle</keyword>
<evidence type="ECO:0000256" key="4">
    <source>
        <dbReference type="ARBA" id="ARBA00022737"/>
    </source>
</evidence>
<evidence type="ECO:0000259" key="9">
    <source>
        <dbReference type="Pfam" id="PF24807"/>
    </source>
</evidence>
<evidence type="ECO:0000256" key="8">
    <source>
        <dbReference type="SAM" id="MobiDB-lite"/>
    </source>
</evidence>
<organism evidence="10 11">
    <name type="scientific">Hevea brasiliensis</name>
    <name type="common">Para rubber tree</name>
    <name type="synonym">Siphonia brasiliensis</name>
    <dbReference type="NCBI Taxonomy" id="3981"/>
    <lineage>
        <taxon>Eukaryota</taxon>
        <taxon>Viridiplantae</taxon>
        <taxon>Streptophyta</taxon>
        <taxon>Embryophyta</taxon>
        <taxon>Tracheophyta</taxon>
        <taxon>Spermatophyta</taxon>
        <taxon>Magnoliopsida</taxon>
        <taxon>eudicotyledons</taxon>
        <taxon>Gunneridae</taxon>
        <taxon>Pentapetalae</taxon>
        <taxon>rosids</taxon>
        <taxon>fabids</taxon>
        <taxon>Malpighiales</taxon>
        <taxon>Euphorbiaceae</taxon>
        <taxon>Crotonoideae</taxon>
        <taxon>Micrandreae</taxon>
        <taxon>Hevea</taxon>
    </lineage>
</organism>
<keyword evidence="11" id="KW-1185">Reference proteome</keyword>
<keyword evidence="5" id="KW-0498">Mitosis</keyword>
<evidence type="ECO:0000256" key="1">
    <source>
        <dbReference type="ARBA" id="ARBA00006445"/>
    </source>
</evidence>
<evidence type="ECO:0000256" key="2">
    <source>
        <dbReference type="ARBA" id="ARBA00022574"/>
    </source>
</evidence>
<comment type="caution">
    <text evidence="10">The sequence shown here is derived from an EMBL/GenBank/DDBJ whole genome shotgun (WGS) entry which is preliminary data.</text>
</comment>
<name>A0A6A6MHD7_HEVBR</name>
<dbReference type="GO" id="GO:0051301">
    <property type="term" value="P:cell division"/>
    <property type="evidence" value="ECO:0007669"/>
    <property type="project" value="UniProtKB-KW"/>
</dbReference>
<dbReference type="SMART" id="SM00320">
    <property type="entry name" value="WD40"/>
    <property type="match status" value="6"/>
</dbReference>
<feature type="repeat" description="WD" evidence="7">
    <location>
        <begin position="215"/>
        <end position="256"/>
    </location>
</feature>
<dbReference type="Pfam" id="PF24807">
    <property type="entry name" value="WD40_CDC20-Fz"/>
    <property type="match status" value="1"/>
</dbReference>
<comment type="similarity">
    <text evidence="1">Belongs to the WD repeat CDC20/Fizzy family.</text>
</comment>
<evidence type="ECO:0000256" key="3">
    <source>
        <dbReference type="ARBA" id="ARBA00022618"/>
    </source>
</evidence>
<dbReference type="AlphaFoldDB" id="A0A6A6MHD7"/>
<evidence type="ECO:0000313" key="10">
    <source>
        <dbReference type="EMBL" id="KAF2313201.1"/>
    </source>
</evidence>
<feature type="region of interest" description="Disordered" evidence="8">
    <location>
        <begin position="428"/>
        <end position="447"/>
    </location>
</feature>
<dbReference type="InterPro" id="IPR033010">
    <property type="entry name" value="Cdc20/Fizzy"/>
</dbReference>
<dbReference type="InterPro" id="IPR001680">
    <property type="entry name" value="WD40_rpt"/>
</dbReference>